<name>A0AAV7QJB5_PLEWA</name>
<gene>
    <name evidence="2" type="ORF">NDU88_006928</name>
</gene>
<dbReference type="AlphaFoldDB" id="A0AAV7QJB5"/>
<evidence type="ECO:0000313" key="2">
    <source>
        <dbReference type="EMBL" id="KAJ1140579.1"/>
    </source>
</evidence>
<dbReference type="EMBL" id="JANPWB010000010">
    <property type="protein sequence ID" value="KAJ1140579.1"/>
    <property type="molecule type" value="Genomic_DNA"/>
</dbReference>
<dbReference type="Proteomes" id="UP001066276">
    <property type="component" value="Chromosome 6"/>
</dbReference>
<keyword evidence="3" id="KW-1185">Reference proteome</keyword>
<evidence type="ECO:0000256" key="1">
    <source>
        <dbReference type="SAM" id="MobiDB-lite"/>
    </source>
</evidence>
<feature type="region of interest" description="Disordered" evidence="1">
    <location>
        <begin position="1"/>
        <end position="76"/>
    </location>
</feature>
<feature type="compositionally biased region" description="Basic residues" evidence="1">
    <location>
        <begin position="1"/>
        <end position="30"/>
    </location>
</feature>
<reference evidence="2" key="1">
    <citation type="journal article" date="2022" name="bioRxiv">
        <title>Sequencing and chromosome-scale assembly of the giantPleurodeles waltlgenome.</title>
        <authorList>
            <person name="Brown T."/>
            <person name="Elewa A."/>
            <person name="Iarovenko S."/>
            <person name="Subramanian E."/>
            <person name="Araus A.J."/>
            <person name="Petzold A."/>
            <person name="Susuki M."/>
            <person name="Suzuki K.-i.T."/>
            <person name="Hayashi T."/>
            <person name="Toyoda A."/>
            <person name="Oliveira C."/>
            <person name="Osipova E."/>
            <person name="Leigh N.D."/>
            <person name="Simon A."/>
            <person name="Yun M.H."/>
        </authorList>
    </citation>
    <scope>NUCLEOTIDE SEQUENCE</scope>
    <source>
        <strain evidence="2">20211129_DDA</strain>
        <tissue evidence="2">Liver</tissue>
    </source>
</reference>
<proteinExistence type="predicted"/>
<sequence length="76" mass="9233">MAMARWLKRKKLEGRFGQRTRKTNRQKMERRRCVEEDRGTKMKPRRLEETENRKKTESKRIQLIEEGEDAQKPATS</sequence>
<accession>A0AAV7QJB5</accession>
<evidence type="ECO:0000313" key="3">
    <source>
        <dbReference type="Proteomes" id="UP001066276"/>
    </source>
</evidence>
<organism evidence="2 3">
    <name type="scientific">Pleurodeles waltl</name>
    <name type="common">Iberian ribbed newt</name>
    <dbReference type="NCBI Taxonomy" id="8319"/>
    <lineage>
        <taxon>Eukaryota</taxon>
        <taxon>Metazoa</taxon>
        <taxon>Chordata</taxon>
        <taxon>Craniata</taxon>
        <taxon>Vertebrata</taxon>
        <taxon>Euteleostomi</taxon>
        <taxon>Amphibia</taxon>
        <taxon>Batrachia</taxon>
        <taxon>Caudata</taxon>
        <taxon>Salamandroidea</taxon>
        <taxon>Salamandridae</taxon>
        <taxon>Pleurodelinae</taxon>
        <taxon>Pleurodeles</taxon>
    </lineage>
</organism>
<protein>
    <submittedName>
        <fullName evidence="2">Uncharacterized protein</fullName>
    </submittedName>
</protein>
<comment type="caution">
    <text evidence="2">The sequence shown here is derived from an EMBL/GenBank/DDBJ whole genome shotgun (WGS) entry which is preliminary data.</text>
</comment>
<feature type="compositionally biased region" description="Basic and acidic residues" evidence="1">
    <location>
        <begin position="31"/>
        <end position="63"/>
    </location>
</feature>